<feature type="domain" description="Type II/III secretion system secretin-like" evidence="5">
    <location>
        <begin position="406"/>
        <end position="476"/>
    </location>
</feature>
<evidence type="ECO:0000256" key="2">
    <source>
        <dbReference type="ARBA" id="ARBA00022729"/>
    </source>
</evidence>
<dbReference type="InterPro" id="IPR004846">
    <property type="entry name" value="T2SS/T3SS_dom"/>
</dbReference>
<dbReference type="GO" id="GO:0009306">
    <property type="term" value="P:protein secretion"/>
    <property type="evidence" value="ECO:0007669"/>
    <property type="project" value="InterPro"/>
</dbReference>
<accession>A0A2U1AYB8</accession>
<dbReference type="AlphaFoldDB" id="A0A2U1AYB8"/>
<dbReference type="OrthoDB" id="9816579at2"/>
<dbReference type="GO" id="GO:0016020">
    <property type="term" value="C:membrane"/>
    <property type="evidence" value="ECO:0007669"/>
    <property type="project" value="UniProtKB-SubCell"/>
</dbReference>
<name>A0A2U1AYB8_9BACT</name>
<dbReference type="Pfam" id="PF00263">
    <property type="entry name" value="Secretin"/>
    <property type="match status" value="1"/>
</dbReference>
<evidence type="ECO:0000313" key="6">
    <source>
        <dbReference type="EMBL" id="PVY41413.1"/>
    </source>
</evidence>
<comment type="similarity">
    <text evidence="4">Belongs to the bacterial secretin family.</text>
</comment>
<dbReference type="InterPro" id="IPR050810">
    <property type="entry name" value="Bact_Secretion_Sys_Channel"/>
</dbReference>
<evidence type="ECO:0000259" key="5">
    <source>
        <dbReference type="Pfam" id="PF00263"/>
    </source>
</evidence>
<evidence type="ECO:0000256" key="4">
    <source>
        <dbReference type="RuleBase" id="RU004003"/>
    </source>
</evidence>
<keyword evidence="7" id="KW-1185">Reference proteome</keyword>
<dbReference type="PANTHER" id="PTHR30332:SF24">
    <property type="entry name" value="SECRETIN GSPD-RELATED"/>
    <property type="match status" value="1"/>
</dbReference>
<dbReference type="PANTHER" id="PTHR30332">
    <property type="entry name" value="PROBABLE GENERAL SECRETION PATHWAY PROTEIN D"/>
    <property type="match status" value="1"/>
</dbReference>
<protein>
    <submittedName>
        <fullName evidence="6">Type II/III secretion system protein</fullName>
    </submittedName>
</protein>
<reference evidence="6 7" key="1">
    <citation type="submission" date="2018-04" db="EMBL/GenBank/DDBJ databases">
        <title>Genomic Encyclopedia of Type Strains, Phase IV (KMG-IV): sequencing the most valuable type-strain genomes for metagenomic binning, comparative biology and taxonomic classification.</title>
        <authorList>
            <person name="Goeker M."/>
        </authorList>
    </citation>
    <scope>NUCLEOTIDE SEQUENCE [LARGE SCALE GENOMIC DNA]</scope>
    <source>
        <strain evidence="6 7">DSM 14823</strain>
    </source>
</reference>
<comment type="caution">
    <text evidence="6">The sequence shown here is derived from an EMBL/GenBank/DDBJ whole genome shotgun (WGS) entry which is preliminary data.</text>
</comment>
<sequence length="496" mass="54850">MNNSIFHIILAAGFSVSAFGQSPAFAGRKNVPDEVRQIRLIQDDAQTNITSKIYELKYVKATDIRPFVENAVKRYDSQSRVERVNYFSAKKNWLIVSTGPEIIPLIDDLIAKIDQPGKLDEFGSVIEGTGVTRISYTPRYRAAQDIVNIINGALRTGIGAAYLNAETNTIYWKDDVASAKAILAWVQRLDRPVPQVNLRLNYYEVRESKLRDIGVDYLAWKNGPGLNLFAAGYDAGKVFSNEAVLQLLGGAKQFADLAKNFSTSWSYGGFFTAPQFDLSFVRLLQQSGNARLVSNADLTFLNTPLYGDGRDVTRTYYAELTPSYQNLKKDDDDRTDVVADQAETPAVALKITNPVICFGAQTGEVDSVGMVPATGDFYENNRTGGVIFSYNLGVNSVVERNNRGDELSNYARIDGALTLGFKQEKLLGSYVKETDVEQTIGIPFLSRIPVLKYLFGTTTTLKEKSYIIVTAEARLVHPELLPAPPVSPEVVAEELN</sequence>
<dbReference type="GO" id="GO:0015627">
    <property type="term" value="C:type II protein secretion system complex"/>
    <property type="evidence" value="ECO:0007669"/>
    <property type="project" value="TreeGrafter"/>
</dbReference>
<gene>
    <name evidence="6" type="ORF">C8D82_11426</name>
</gene>
<keyword evidence="2" id="KW-0732">Signal</keyword>
<dbReference type="InterPro" id="IPR038591">
    <property type="entry name" value="NolW-like_sf"/>
</dbReference>
<dbReference type="Gene3D" id="3.30.1370.120">
    <property type="match status" value="2"/>
</dbReference>
<organism evidence="6 7">
    <name type="scientific">Victivallis vadensis</name>
    <dbReference type="NCBI Taxonomy" id="172901"/>
    <lineage>
        <taxon>Bacteria</taxon>
        <taxon>Pseudomonadati</taxon>
        <taxon>Lentisphaerota</taxon>
        <taxon>Lentisphaeria</taxon>
        <taxon>Victivallales</taxon>
        <taxon>Victivallaceae</taxon>
        <taxon>Victivallis</taxon>
    </lineage>
</organism>
<proteinExistence type="inferred from homology"/>
<evidence type="ECO:0000313" key="7">
    <source>
        <dbReference type="Proteomes" id="UP000245959"/>
    </source>
</evidence>
<dbReference type="EMBL" id="QEKH01000014">
    <property type="protein sequence ID" value="PVY41413.1"/>
    <property type="molecule type" value="Genomic_DNA"/>
</dbReference>
<dbReference type="RefSeq" id="WP_116884074.1">
    <property type="nucleotide sequence ID" value="NZ_CABMMC010000012.1"/>
</dbReference>
<dbReference type="GeneID" id="78295380"/>
<comment type="subcellular location">
    <subcellularLocation>
        <location evidence="1">Membrane</location>
    </subcellularLocation>
</comment>
<dbReference type="Proteomes" id="UP000245959">
    <property type="component" value="Unassembled WGS sequence"/>
</dbReference>
<keyword evidence="3" id="KW-0472">Membrane</keyword>
<evidence type="ECO:0000256" key="1">
    <source>
        <dbReference type="ARBA" id="ARBA00004370"/>
    </source>
</evidence>
<evidence type="ECO:0000256" key="3">
    <source>
        <dbReference type="ARBA" id="ARBA00023136"/>
    </source>
</evidence>